<feature type="compositionally biased region" description="Basic and acidic residues" evidence="1">
    <location>
        <begin position="19"/>
        <end position="35"/>
    </location>
</feature>
<evidence type="ECO:0000313" key="2">
    <source>
        <dbReference type="EMBL" id="VDP02756.1"/>
    </source>
</evidence>
<reference evidence="2 3" key="2">
    <citation type="submission" date="2018-11" db="EMBL/GenBank/DDBJ databases">
        <authorList>
            <consortium name="Pathogen Informatics"/>
        </authorList>
    </citation>
    <scope>NUCLEOTIDE SEQUENCE [LARGE SCALE GENOMIC DNA]</scope>
</reference>
<evidence type="ECO:0000256" key="1">
    <source>
        <dbReference type="SAM" id="MobiDB-lite"/>
    </source>
</evidence>
<name>A0A183IJW3_9BILA</name>
<dbReference type="Proteomes" id="UP000270296">
    <property type="component" value="Unassembled WGS sequence"/>
</dbReference>
<dbReference type="EMBL" id="UZAM01008016">
    <property type="protein sequence ID" value="VDP02756.1"/>
    <property type="molecule type" value="Genomic_DNA"/>
</dbReference>
<reference evidence="4" key="1">
    <citation type="submission" date="2016-06" db="UniProtKB">
        <authorList>
            <consortium name="WormBaseParasite"/>
        </authorList>
    </citation>
    <scope>IDENTIFICATION</scope>
</reference>
<evidence type="ECO:0000313" key="4">
    <source>
        <dbReference type="WBParaSite" id="SBAD_0000408301-mRNA-1"/>
    </source>
</evidence>
<proteinExistence type="predicted"/>
<feature type="region of interest" description="Disordered" evidence="1">
    <location>
        <begin position="1"/>
        <end position="35"/>
    </location>
</feature>
<organism evidence="4">
    <name type="scientific">Soboliphyme baturini</name>
    <dbReference type="NCBI Taxonomy" id="241478"/>
    <lineage>
        <taxon>Eukaryota</taxon>
        <taxon>Metazoa</taxon>
        <taxon>Ecdysozoa</taxon>
        <taxon>Nematoda</taxon>
        <taxon>Enoplea</taxon>
        <taxon>Dorylaimia</taxon>
        <taxon>Dioctophymatida</taxon>
        <taxon>Dioctophymatoidea</taxon>
        <taxon>Soboliphymatidae</taxon>
        <taxon>Soboliphyme</taxon>
    </lineage>
</organism>
<dbReference type="WBParaSite" id="SBAD_0000408301-mRNA-1">
    <property type="protein sequence ID" value="SBAD_0000408301-mRNA-1"/>
    <property type="gene ID" value="SBAD_0000408301"/>
</dbReference>
<protein>
    <submittedName>
        <fullName evidence="2 4">Uncharacterized protein</fullName>
    </submittedName>
</protein>
<dbReference type="AlphaFoldDB" id="A0A183IJW3"/>
<keyword evidence="3" id="KW-1185">Reference proteome</keyword>
<gene>
    <name evidence="2" type="ORF">SBAD_LOCUS3909</name>
</gene>
<accession>A0A183IJW3</accession>
<sequence>MASANCLVDTHSLTDENSTEARAKGEPHRRPELVDEKANPPHCWVIFTTDLPMLPLEAILRKKAFINACRGTGS</sequence>
<evidence type="ECO:0000313" key="3">
    <source>
        <dbReference type="Proteomes" id="UP000270296"/>
    </source>
</evidence>